<dbReference type="SUPFAM" id="SSF55729">
    <property type="entry name" value="Acyl-CoA N-acyltransferases (Nat)"/>
    <property type="match status" value="1"/>
</dbReference>
<proteinExistence type="predicted"/>
<organism evidence="6">
    <name type="scientific">freshwater metagenome</name>
    <dbReference type="NCBI Taxonomy" id="449393"/>
    <lineage>
        <taxon>unclassified sequences</taxon>
        <taxon>metagenomes</taxon>
        <taxon>ecological metagenomes</taxon>
    </lineage>
</organism>
<dbReference type="PROSITE" id="PS51186">
    <property type="entry name" value="GNAT"/>
    <property type="match status" value="1"/>
</dbReference>
<dbReference type="CDD" id="cd04301">
    <property type="entry name" value="NAT_SF"/>
    <property type="match status" value="1"/>
</dbReference>
<evidence type="ECO:0000256" key="1">
    <source>
        <dbReference type="ARBA" id="ARBA00022679"/>
    </source>
</evidence>
<accession>A0A6J7S1U1</accession>
<protein>
    <submittedName>
        <fullName evidence="6">Unannotated protein</fullName>
    </submittedName>
</protein>
<dbReference type="InterPro" id="IPR000182">
    <property type="entry name" value="GNAT_dom"/>
</dbReference>
<evidence type="ECO:0000313" key="4">
    <source>
        <dbReference type="EMBL" id="CAB4847927.1"/>
    </source>
</evidence>
<gene>
    <name evidence="4" type="ORF">UFOPK3268_00520</name>
    <name evidence="5" type="ORF">UFOPK3752_01240</name>
    <name evidence="6" type="ORF">UFOPK4150_01442</name>
</gene>
<name>A0A6J7S1U1_9ZZZZ</name>
<dbReference type="InterPro" id="IPR006464">
    <property type="entry name" value="AcTrfase_RimI/Ard1"/>
</dbReference>
<keyword evidence="2" id="KW-0012">Acyltransferase</keyword>
<dbReference type="InterPro" id="IPR016181">
    <property type="entry name" value="Acyl_CoA_acyltransferase"/>
</dbReference>
<evidence type="ECO:0000256" key="2">
    <source>
        <dbReference type="ARBA" id="ARBA00023315"/>
    </source>
</evidence>
<evidence type="ECO:0000313" key="5">
    <source>
        <dbReference type="EMBL" id="CAB4944010.1"/>
    </source>
</evidence>
<dbReference type="AlphaFoldDB" id="A0A6J7S1U1"/>
<evidence type="ECO:0000259" key="3">
    <source>
        <dbReference type="PROSITE" id="PS51186"/>
    </source>
</evidence>
<dbReference type="Pfam" id="PF00583">
    <property type="entry name" value="Acetyltransf_1"/>
    <property type="match status" value="1"/>
</dbReference>
<dbReference type="NCBIfam" id="TIGR01575">
    <property type="entry name" value="rimI"/>
    <property type="match status" value="1"/>
</dbReference>
<dbReference type="EMBL" id="CAFBIZ010000047">
    <property type="protein sequence ID" value="CAB4847927.1"/>
    <property type="molecule type" value="Genomic_DNA"/>
</dbReference>
<dbReference type="EMBL" id="CAFBND010000045">
    <property type="protein sequence ID" value="CAB4944010.1"/>
    <property type="molecule type" value="Genomic_DNA"/>
</dbReference>
<evidence type="ECO:0000313" key="6">
    <source>
        <dbReference type="EMBL" id="CAB5035107.1"/>
    </source>
</evidence>
<dbReference type="EMBL" id="CAFBPU010000029">
    <property type="protein sequence ID" value="CAB5035107.1"/>
    <property type="molecule type" value="Genomic_DNA"/>
</dbReference>
<dbReference type="Gene3D" id="3.40.630.30">
    <property type="match status" value="1"/>
</dbReference>
<reference evidence="6" key="1">
    <citation type="submission" date="2020-05" db="EMBL/GenBank/DDBJ databases">
        <authorList>
            <person name="Chiriac C."/>
            <person name="Salcher M."/>
            <person name="Ghai R."/>
            <person name="Kavagutti S V."/>
        </authorList>
    </citation>
    <scope>NUCLEOTIDE SEQUENCE</scope>
</reference>
<dbReference type="InterPro" id="IPR050832">
    <property type="entry name" value="Bact_Acetyltransf"/>
</dbReference>
<keyword evidence="1" id="KW-0808">Transferase</keyword>
<dbReference type="GO" id="GO:0008080">
    <property type="term" value="F:N-acetyltransferase activity"/>
    <property type="evidence" value="ECO:0007669"/>
    <property type="project" value="InterPro"/>
</dbReference>
<feature type="domain" description="N-acetyltransferase" evidence="3">
    <location>
        <begin position="6"/>
        <end position="152"/>
    </location>
</feature>
<dbReference type="PANTHER" id="PTHR43877">
    <property type="entry name" value="AMINOALKYLPHOSPHONATE N-ACETYLTRANSFERASE-RELATED-RELATED"/>
    <property type="match status" value="1"/>
</dbReference>
<sequence length="158" mass="17776">MSTRDSGSRPMRWWDIDQVVAMERELFPDDPWSSEQFWGELAHVPETRWYVVHEDDIGIDGYVGLFAVPPEGDVQTIAVATRAQGSGLGRALLGDLVDEARRRGCTQLLLEVREDNSSALALYARAGFERQGHRRDYYGPGRDALILRRRLAGDGDNS</sequence>